<gene>
    <name evidence="2" type="ORF">PENDEC_c008G02845</name>
</gene>
<keyword evidence="1" id="KW-1133">Transmembrane helix</keyword>
<protein>
    <submittedName>
        <fullName evidence="2">Uncharacterized protein</fullName>
    </submittedName>
</protein>
<organism evidence="2 3">
    <name type="scientific">Penicillium decumbens</name>
    <dbReference type="NCBI Taxonomy" id="69771"/>
    <lineage>
        <taxon>Eukaryota</taxon>
        <taxon>Fungi</taxon>
        <taxon>Dikarya</taxon>
        <taxon>Ascomycota</taxon>
        <taxon>Pezizomycotina</taxon>
        <taxon>Eurotiomycetes</taxon>
        <taxon>Eurotiomycetidae</taxon>
        <taxon>Eurotiales</taxon>
        <taxon>Aspergillaceae</taxon>
        <taxon>Penicillium</taxon>
    </lineage>
</organism>
<sequence>MGHKVSVVHGVKSDNFYEQGNAINEIWVDDVEVISRLPFGDSDLEQASWSENWPKIPWHQFIIPLKREVNTVIDIVMADNTTCTPAPQAIDYLLTTGPLSLVRELDEITAYFLGLLIMFIGAVIYCDIFGNMYLTWANILKLQRLPVQTIILRDQHRLEMDLYKRWIISFGKMFFAWIILSVGMFFMVRGTMRMSAGFFIVWHLGLIGIAITISSFLFSIYTCVRLKRIFAARRQQLDEGKGLDTVPPAYAPNEQELEVEQVPALVGMCPSCNQRLLVLRKSSGLDV</sequence>
<keyword evidence="1" id="KW-0812">Transmembrane</keyword>
<dbReference type="OrthoDB" id="4486746at2759"/>
<proteinExistence type="predicted"/>
<keyword evidence="1" id="KW-0472">Membrane</keyword>
<evidence type="ECO:0000313" key="2">
    <source>
        <dbReference type="EMBL" id="OQD75052.1"/>
    </source>
</evidence>
<feature type="transmembrane region" description="Helical" evidence="1">
    <location>
        <begin position="200"/>
        <end position="224"/>
    </location>
</feature>
<dbReference type="Proteomes" id="UP000191522">
    <property type="component" value="Unassembled WGS sequence"/>
</dbReference>
<reference evidence="3" key="1">
    <citation type="journal article" date="2017" name="Nat. Microbiol.">
        <title>Global analysis of biosynthetic gene clusters reveals vast potential of secondary metabolite production in Penicillium species.</title>
        <authorList>
            <person name="Nielsen J.C."/>
            <person name="Grijseels S."/>
            <person name="Prigent S."/>
            <person name="Ji B."/>
            <person name="Dainat J."/>
            <person name="Nielsen K.F."/>
            <person name="Frisvad J.C."/>
            <person name="Workman M."/>
            <person name="Nielsen J."/>
        </authorList>
    </citation>
    <scope>NUCLEOTIDE SEQUENCE [LARGE SCALE GENOMIC DNA]</scope>
    <source>
        <strain evidence="3">IBT 11843</strain>
    </source>
</reference>
<accession>A0A1V6PEM7</accession>
<feature type="transmembrane region" description="Helical" evidence="1">
    <location>
        <begin position="166"/>
        <end position="188"/>
    </location>
</feature>
<evidence type="ECO:0000256" key="1">
    <source>
        <dbReference type="SAM" id="Phobius"/>
    </source>
</evidence>
<comment type="caution">
    <text evidence="2">The sequence shown here is derived from an EMBL/GenBank/DDBJ whole genome shotgun (WGS) entry which is preliminary data.</text>
</comment>
<feature type="transmembrane region" description="Helical" evidence="1">
    <location>
        <begin position="108"/>
        <end position="134"/>
    </location>
</feature>
<evidence type="ECO:0000313" key="3">
    <source>
        <dbReference type="Proteomes" id="UP000191522"/>
    </source>
</evidence>
<dbReference type="AlphaFoldDB" id="A0A1V6PEM7"/>
<dbReference type="EMBL" id="MDYL01000008">
    <property type="protein sequence ID" value="OQD75052.1"/>
    <property type="molecule type" value="Genomic_DNA"/>
</dbReference>
<name>A0A1V6PEM7_PENDC</name>
<keyword evidence="3" id="KW-1185">Reference proteome</keyword>